<sequence length="38" mass="4213">MELWYLLLKPSCPGGVDPESLGCFALLAKTINFLTKQD</sequence>
<dbReference type="EMBL" id="UOGG01000154">
    <property type="protein sequence ID" value="VAX31393.1"/>
    <property type="molecule type" value="Genomic_DNA"/>
</dbReference>
<evidence type="ECO:0000313" key="1">
    <source>
        <dbReference type="EMBL" id="VAX31393.1"/>
    </source>
</evidence>
<gene>
    <name evidence="1" type="ORF">MNBD_NITROSPINAE05-450</name>
</gene>
<accession>A0A3B1D3L6</accession>
<protein>
    <submittedName>
        <fullName evidence="1">Uncharacterized protein</fullName>
    </submittedName>
</protein>
<reference evidence="1" key="1">
    <citation type="submission" date="2018-06" db="EMBL/GenBank/DDBJ databases">
        <authorList>
            <person name="Zhirakovskaya E."/>
        </authorList>
    </citation>
    <scope>NUCLEOTIDE SEQUENCE</scope>
</reference>
<organism evidence="1">
    <name type="scientific">hydrothermal vent metagenome</name>
    <dbReference type="NCBI Taxonomy" id="652676"/>
    <lineage>
        <taxon>unclassified sequences</taxon>
        <taxon>metagenomes</taxon>
        <taxon>ecological metagenomes</taxon>
    </lineage>
</organism>
<proteinExistence type="predicted"/>
<dbReference type="AlphaFoldDB" id="A0A3B1D3L6"/>
<name>A0A3B1D3L6_9ZZZZ</name>